<comment type="caution">
    <text evidence="2">The sequence shown here is derived from an EMBL/GenBank/DDBJ whole genome shotgun (WGS) entry which is preliminary data.</text>
</comment>
<dbReference type="PANTHER" id="PTHR46889:SF4">
    <property type="entry name" value="TRANSPOSASE INSO FOR INSERTION SEQUENCE ELEMENT IS911B-RELATED"/>
    <property type="match status" value="1"/>
</dbReference>
<name>A0ABW0CZK3_STRFI</name>
<evidence type="ECO:0000259" key="1">
    <source>
        <dbReference type="Pfam" id="PF13683"/>
    </source>
</evidence>
<evidence type="ECO:0000313" key="2">
    <source>
        <dbReference type="EMBL" id="MFC5223233.1"/>
    </source>
</evidence>
<accession>A0ABW0CZK3</accession>
<dbReference type="Proteomes" id="UP001596156">
    <property type="component" value="Unassembled WGS sequence"/>
</dbReference>
<protein>
    <submittedName>
        <fullName evidence="2">Integrase core domain-containing protein</fullName>
    </submittedName>
</protein>
<evidence type="ECO:0000313" key="3">
    <source>
        <dbReference type="Proteomes" id="UP001596156"/>
    </source>
</evidence>
<gene>
    <name evidence="2" type="ORF">ACFPN6_01190</name>
</gene>
<proteinExistence type="predicted"/>
<sequence length="98" mass="11086">MSIRYGERLIEAGATASVGSVADSYDNAMAEALNGSFKAELIEHRGPWRDADQVERAVVRWVGWYNTERLHSALDYLPPEEFEAQHHRSQAPDRETAQ</sequence>
<reference evidence="3" key="1">
    <citation type="journal article" date="2019" name="Int. J. Syst. Evol. Microbiol.">
        <title>The Global Catalogue of Microorganisms (GCM) 10K type strain sequencing project: providing services to taxonomists for standard genome sequencing and annotation.</title>
        <authorList>
            <consortium name="The Broad Institute Genomics Platform"/>
            <consortium name="The Broad Institute Genome Sequencing Center for Infectious Disease"/>
            <person name="Wu L."/>
            <person name="Ma J."/>
        </authorList>
    </citation>
    <scope>NUCLEOTIDE SEQUENCE [LARGE SCALE GENOMIC DNA]</scope>
    <source>
        <strain evidence="3">CCM 8479</strain>
    </source>
</reference>
<dbReference type="InterPro" id="IPR050900">
    <property type="entry name" value="Transposase_IS3/IS150/IS904"/>
</dbReference>
<keyword evidence="3" id="KW-1185">Reference proteome</keyword>
<dbReference type="Pfam" id="PF13683">
    <property type="entry name" value="rve_3"/>
    <property type="match status" value="1"/>
</dbReference>
<dbReference type="InterPro" id="IPR001584">
    <property type="entry name" value="Integrase_cat-core"/>
</dbReference>
<organism evidence="2 3">
    <name type="scientific">Streptomyces fimbriatus</name>
    <dbReference type="NCBI Taxonomy" id="68197"/>
    <lineage>
        <taxon>Bacteria</taxon>
        <taxon>Bacillati</taxon>
        <taxon>Actinomycetota</taxon>
        <taxon>Actinomycetes</taxon>
        <taxon>Kitasatosporales</taxon>
        <taxon>Streptomycetaceae</taxon>
        <taxon>Streptomyces</taxon>
    </lineage>
</organism>
<feature type="domain" description="Integrase catalytic" evidence="1">
    <location>
        <begin position="14"/>
        <end position="79"/>
    </location>
</feature>
<dbReference type="InterPro" id="IPR012337">
    <property type="entry name" value="RNaseH-like_sf"/>
</dbReference>
<dbReference type="SUPFAM" id="SSF53098">
    <property type="entry name" value="Ribonuclease H-like"/>
    <property type="match status" value="1"/>
</dbReference>
<dbReference type="EMBL" id="JBHSKL010000003">
    <property type="protein sequence ID" value="MFC5223233.1"/>
    <property type="molecule type" value="Genomic_DNA"/>
</dbReference>
<dbReference type="RefSeq" id="WP_381569946.1">
    <property type="nucleotide sequence ID" value="NZ_BAAASS010000003.1"/>
</dbReference>
<dbReference type="PANTHER" id="PTHR46889">
    <property type="entry name" value="TRANSPOSASE INSF FOR INSERTION SEQUENCE IS3B-RELATED"/>
    <property type="match status" value="1"/>
</dbReference>